<keyword evidence="4 7" id="KW-0560">Oxidoreductase</keyword>
<dbReference type="InterPro" id="IPR036188">
    <property type="entry name" value="FAD/NAD-bd_sf"/>
</dbReference>
<dbReference type="InterPro" id="IPR050446">
    <property type="entry name" value="FAD-oxidoreductase/Apoptosis"/>
</dbReference>
<evidence type="ECO:0000256" key="1">
    <source>
        <dbReference type="ARBA" id="ARBA00001974"/>
    </source>
</evidence>
<evidence type="ECO:0000313" key="7">
    <source>
        <dbReference type="EMBL" id="BAT57930.1"/>
    </source>
</evidence>
<gene>
    <name evidence="7" type="primary">thcD</name>
    <name evidence="7" type="ORF">GJW-30_1_00441</name>
</gene>
<dbReference type="GO" id="GO:0016651">
    <property type="term" value="F:oxidoreductase activity, acting on NAD(P)H"/>
    <property type="evidence" value="ECO:0007669"/>
    <property type="project" value="TreeGrafter"/>
</dbReference>
<dbReference type="EMBL" id="AP014946">
    <property type="protein sequence ID" value="BAT57930.1"/>
    <property type="molecule type" value="Genomic_DNA"/>
</dbReference>
<keyword evidence="3" id="KW-0274">FAD</keyword>
<dbReference type="EC" id="1.18.1.-" evidence="7"/>
<dbReference type="PANTHER" id="PTHR43557:SF2">
    <property type="entry name" value="RIESKE DOMAIN-CONTAINING PROTEIN-RELATED"/>
    <property type="match status" value="1"/>
</dbReference>
<dbReference type="Gene3D" id="3.30.390.30">
    <property type="match status" value="1"/>
</dbReference>
<dbReference type="SUPFAM" id="SSF55424">
    <property type="entry name" value="FAD/NAD-linked reductases, dimerisation (C-terminal) domain"/>
    <property type="match status" value="1"/>
</dbReference>
<dbReference type="PRINTS" id="PR00368">
    <property type="entry name" value="FADPNR"/>
</dbReference>
<feature type="domain" description="FAD/NAD(P)-binding" evidence="5">
    <location>
        <begin position="3"/>
        <end position="300"/>
    </location>
</feature>
<dbReference type="SUPFAM" id="SSF51905">
    <property type="entry name" value="FAD/NAD(P)-binding domain"/>
    <property type="match status" value="2"/>
</dbReference>
<organism evidence="7 8">
    <name type="scientific">Variibacter gotjawalensis</name>
    <dbReference type="NCBI Taxonomy" id="1333996"/>
    <lineage>
        <taxon>Bacteria</taxon>
        <taxon>Pseudomonadati</taxon>
        <taxon>Pseudomonadota</taxon>
        <taxon>Alphaproteobacteria</taxon>
        <taxon>Hyphomicrobiales</taxon>
        <taxon>Nitrobacteraceae</taxon>
        <taxon>Variibacter</taxon>
    </lineage>
</organism>
<keyword evidence="8" id="KW-1185">Reference proteome</keyword>
<evidence type="ECO:0000256" key="4">
    <source>
        <dbReference type="ARBA" id="ARBA00023002"/>
    </source>
</evidence>
<dbReference type="Proteomes" id="UP000236884">
    <property type="component" value="Chromosome"/>
</dbReference>
<dbReference type="Gene3D" id="3.50.50.60">
    <property type="entry name" value="FAD/NAD(P)-binding domain"/>
    <property type="match status" value="2"/>
</dbReference>
<dbReference type="PANTHER" id="PTHR43557">
    <property type="entry name" value="APOPTOSIS-INDUCING FACTOR 1"/>
    <property type="match status" value="1"/>
</dbReference>
<dbReference type="RefSeq" id="WP_096351107.1">
    <property type="nucleotide sequence ID" value="NZ_AP014946.1"/>
</dbReference>
<name>A0A0S3PPS5_9BRAD</name>
<evidence type="ECO:0000259" key="6">
    <source>
        <dbReference type="Pfam" id="PF14759"/>
    </source>
</evidence>
<keyword evidence="2" id="KW-0285">Flavoprotein</keyword>
<dbReference type="InterPro" id="IPR016156">
    <property type="entry name" value="FAD/NAD-linked_Rdtase_dimer_sf"/>
</dbReference>
<protein>
    <submittedName>
        <fullName evidence="7">Rhodocoxin reductase</fullName>
        <ecNumber evidence="7">1.18.1.-</ecNumber>
    </submittedName>
</protein>
<sequence>MRTVVIVGAGQGGFQVAASLRDEKFDGRIVLVGDEPELPYQRPPLSKAYMNRTMLDSGIYLRPDTFFAQHNIELMTGAMVTRVDRVAKQIALGSGGRLDYDHLVLATGARNRLLPVPGNELDGVVYLRSLADARSVRERIDMVQNIVVVGAGFIGLEFAAVAAKRGKKVTVIESTERAMGRAISREISDFFQDAHRAWGTELLFGTTLKRIDGDDHVSEVETSDGRVIPADLVAVGIGVVPNTELASDAGLRVANGIVVDTQLSTADAAISAVGDCVNFPSHFAGASVRLESVQNAVDQGKAIAARLMGKSISYNAVPWFWSDQGDLKLQMVGLTAGHDQTVVRGDPAERAFSVFCFQGGKLLGIETVNRASDHVMGRRLLAQPTSLSPDEVAAENFDLKAYVMASANR</sequence>
<dbReference type="PRINTS" id="PR00411">
    <property type="entry name" value="PNDRDTASEI"/>
</dbReference>
<dbReference type="InterPro" id="IPR023753">
    <property type="entry name" value="FAD/NAD-binding_dom"/>
</dbReference>
<feature type="domain" description="Reductase C-terminal" evidence="6">
    <location>
        <begin position="319"/>
        <end position="402"/>
    </location>
</feature>
<evidence type="ECO:0000259" key="5">
    <source>
        <dbReference type="Pfam" id="PF07992"/>
    </source>
</evidence>
<proteinExistence type="predicted"/>
<accession>A0A0S3PPS5</accession>
<dbReference type="KEGG" id="vgo:GJW-30_1_00441"/>
<evidence type="ECO:0000313" key="8">
    <source>
        <dbReference type="Proteomes" id="UP000236884"/>
    </source>
</evidence>
<dbReference type="InterPro" id="IPR028202">
    <property type="entry name" value="Reductase_C"/>
</dbReference>
<comment type="cofactor">
    <cofactor evidence="1">
        <name>FAD</name>
        <dbReference type="ChEBI" id="CHEBI:57692"/>
    </cofactor>
</comment>
<dbReference type="OrthoDB" id="7809559at2"/>
<dbReference type="Pfam" id="PF07992">
    <property type="entry name" value="Pyr_redox_2"/>
    <property type="match status" value="1"/>
</dbReference>
<dbReference type="Pfam" id="PF14759">
    <property type="entry name" value="Reductase_C"/>
    <property type="match status" value="1"/>
</dbReference>
<evidence type="ECO:0000256" key="3">
    <source>
        <dbReference type="ARBA" id="ARBA00022827"/>
    </source>
</evidence>
<evidence type="ECO:0000256" key="2">
    <source>
        <dbReference type="ARBA" id="ARBA00022630"/>
    </source>
</evidence>
<dbReference type="GO" id="GO:0005737">
    <property type="term" value="C:cytoplasm"/>
    <property type="evidence" value="ECO:0007669"/>
    <property type="project" value="TreeGrafter"/>
</dbReference>
<dbReference type="AlphaFoldDB" id="A0A0S3PPS5"/>
<reference evidence="7 8" key="1">
    <citation type="submission" date="2015-08" db="EMBL/GenBank/DDBJ databases">
        <title>Investigation of the bacterial diversity of lava forest soil.</title>
        <authorList>
            <person name="Lee J.S."/>
        </authorList>
    </citation>
    <scope>NUCLEOTIDE SEQUENCE [LARGE SCALE GENOMIC DNA]</scope>
    <source>
        <strain evidence="7 8">GJW-30</strain>
    </source>
</reference>